<evidence type="ECO:0000256" key="3">
    <source>
        <dbReference type="ARBA" id="ARBA00022729"/>
    </source>
</evidence>
<dbReference type="PRINTS" id="PR00839">
    <property type="entry name" value="V8PROTEASE"/>
</dbReference>
<keyword evidence="5 8" id="KW-0720">Serine protease</keyword>
<dbReference type="RefSeq" id="WP_155978073.1">
    <property type="nucleotide sequence ID" value="NZ_AP019712.1"/>
</dbReference>
<dbReference type="SUPFAM" id="SSF50494">
    <property type="entry name" value="Trypsin-like serine proteases"/>
    <property type="match status" value="1"/>
</dbReference>
<keyword evidence="3 8" id="KW-0732">Signal</keyword>
<feature type="region of interest" description="Disordered" evidence="9">
    <location>
        <begin position="282"/>
        <end position="351"/>
    </location>
</feature>
<evidence type="ECO:0000256" key="9">
    <source>
        <dbReference type="SAM" id="MobiDB-lite"/>
    </source>
</evidence>
<dbReference type="PANTHER" id="PTHR15462">
    <property type="entry name" value="SERINE PROTEASE"/>
    <property type="match status" value="1"/>
</dbReference>
<sequence>MKGKFLKVSSLFVATLTTATLVSSPAANALSSKAMDNHPQQTQTDKQQTPKIQKGGNLKPLEQRERANVILPNNDRHQITDTTNGHYAPVTYIQVEAPTGTFIASGVVVGKDTLLTNKHVVDATHGDPHALKAFPSAINQDNYPNGGFTAEQITKYSGEGDLAIVKFSPNEQNKHIGEVVKPATMSNNAETQVNQNITVTGYPGDKPVATMWESKGKITYLKGEAMQYDLSTTGGNSGSPVFNEKNEVIGIHWGGVPNQFNGAVFINENVRNFLKQNIEDINFANDDHPNNPDNPDNPNNPDQPDNPDNPNNPDQPNNPDNPNNPDQPNNPNNPDNPDNGDNNNSDNPDAA</sequence>
<comment type="similarity">
    <text evidence="1 8">Belongs to the peptidase S1B family.</text>
</comment>
<evidence type="ECO:0000256" key="1">
    <source>
        <dbReference type="ARBA" id="ARBA00008764"/>
    </source>
</evidence>
<keyword evidence="4 8" id="KW-0378">Hydrolase</keyword>
<feature type="chain" id="PRO_5025092893" description="Serine protease" evidence="8">
    <location>
        <begin position="30"/>
        <end position="351"/>
    </location>
</feature>
<feature type="region of interest" description="Disordered" evidence="9">
    <location>
        <begin position="33"/>
        <end position="58"/>
    </location>
</feature>
<dbReference type="InterPro" id="IPR008256">
    <property type="entry name" value="Peptidase_S1B"/>
</dbReference>
<feature type="active site" description="Charge relay system" evidence="7">
    <location>
        <position position="119"/>
    </location>
</feature>
<dbReference type="InterPro" id="IPR043504">
    <property type="entry name" value="Peptidase_S1_PA_chymotrypsin"/>
</dbReference>
<feature type="active site" description="Charge relay system" evidence="7">
    <location>
        <position position="161"/>
    </location>
</feature>
<proteinExistence type="inferred from homology"/>
<feature type="active site" description="Charge relay system" evidence="7">
    <location>
        <position position="237"/>
    </location>
</feature>
<feature type="signal peptide" evidence="8">
    <location>
        <begin position="1"/>
        <end position="29"/>
    </location>
</feature>
<evidence type="ECO:0000256" key="2">
    <source>
        <dbReference type="ARBA" id="ARBA00022670"/>
    </source>
</evidence>
<gene>
    <name evidence="10" type="primary">sspA</name>
    <name evidence="10" type="ORF">TMSFP482_09350</name>
</gene>
<dbReference type="PANTHER" id="PTHR15462:SF8">
    <property type="entry name" value="SERINE PROTEASE"/>
    <property type="match status" value="1"/>
</dbReference>
<dbReference type="GO" id="GO:0006508">
    <property type="term" value="P:proteolysis"/>
    <property type="evidence" value="ECO:0007669"/>
    <property type="project" value="UniProtKB-KW"/>
</dbReference>
<feature type="compositionally biased region" description="Low complexity" evidence="9">
    <location>
        <begin position="40"/>
        <end position="54"/>
    </location>
</feature>
<dbReference type="InterPro" id="IPR008353">
    <property type="entry name" value="Peptidase_S1B_tx"/>
</dbReference>
<name>A0A5S9C3T2_STAAU</name>
<evidence type="ECO:0000256" key="6">
    <source>
        <dbReference type="ARBA" id="ARBA00023026"/>
    </source>
</evidence>
<keyword evidence="6" id="KW-0843">Virulence</keyword>
<dbReference type="EMBL" id="AP019713">
    <property type="protein sequence ID" value="BBK67079.1"/>
    <property type="molecule type" value="Genomic_DNA"/>
</dbReference>
<dbReference type="InterPro" id="IPR050966">
    <property type="entry name" value="Glutamyl_endopeptidase"/>
</dbReference>
<dbReference type="Pfam" id="PF13365">
    <property type="entry name" value="Trypsin_2"/>
    <property type="match status" value="1"/>
</dbReference>
<evidence type="ECO:0000256" key="7">
    <source>
        <dbReference type="PIRSR" id="PIRSR608256-1"/>
    </source>
</evidence>
<feature type="compositionally biased region" description="Low complexity" evidence="9">
    <location>
        <begin position="291"/>
        <end position="351"/>
    </location>
</feature>
<dbReference type="EC" id="3.4.21.-" evidence="8"/>
<dbReference type="InterPro" id="IPR000126">
    <property type="entry name" value="V8_ser_AS"/>
</dbReference>
<dbReference type="Gene3D" id="2.40.10.10">
    <property type="entry name" value="Trypsin-like serine proteases"/>
    <property type="match status" value="2"/>
</dbReference>
<evidence type="ECO:0000256" key="5">
    <source>
        <dbReference type="ARBA" id="ARBA00022825"/>
    </source>
</evidence>
<protein>
    <recommendedName>
        <fullName evidence="8">Serine protease</fullName>
        <ecNumber evidence="8">3.4.21.-</ecNumber>
    </recommendedName>
</protein>
<dbReference type="AlphaFoldDB" id="A0A5S9C3T2"/>
<evidence type="ECO:0000313" key="10">
    <source>
        <dbReference type="EMBL" id="BBK67079.1"/>
    </source>
</evidence>
<evidence type="ECO:0000256" key="4">
    <source>
        <dbReference type="ARBA" id="ARBA00022801"/>
    </source>
</evidence>
<reference evidence="10" key="1">
    <citation type="submission" date="2019-06" db="EMBL/GenBank/DDBJ databases">
        <title>A novel staphylococcal enterotoxin, SE02, involved in a staphylococcal food poisoning outbreak that occurred in Tokyo in 2004.</title>
        <authorList>
            <person name="Suzuki Y."/>
            <person name="Kubota H."/>
            <person name="Kato R."/>
            <person name="Sadamasu K."/>
        </authorList>
    </citation>
    <scope>NUCLEOTIDE SEQUENCE</scope>
    <source>
        <strain evidence="10">Tokyo12482</strain>
    </source>
</reference>
<dbReference type="PROSITE" id="PS00673">
    <property type="entry name" value="V8_SER"/>
    <property type="match status" value="1"/>
</dbReference>
<evidence type="ECO:0000256" key="8">
    <source>
        <dbReference type="RuleBase" id="RU004296"/>
    </source>
</evidence>
<dbReference type="InterPro" id="IPR009003">
    <property type="entry name" value="Peptidase_S1_PA"/>
</dbReference>
<dbReference type="PROSITE" id="PS00672">
    <property type="entry name" value="V8_HIS"/>
    <property type="match status" value="1"/>
</dbReference>
<dbReference type="PRINTS" id="PR01774">
    <property type="entry name" value="EXFOLTOXIN"/>
</dbReference>
<organism evidence="10">
    <name type="scientific">Staphylococcus aureus</name>
    <dbReference type="NCBI Taxonomy" id="1280"/>
    <lineage>
        <taxon>Bacteria</taxon>
        <taxon>Bacillati</taxon>
        <taxon>Bacillota</taxon>
        <taxon>Bacilli</taxon>
        <taxon>Bacillales</taxon>
        <taxon>Staphylococcaceae</taxon>
        <taxon>Staphylococcus</taxon>
    </lineage>
</organism>
<dbReference type="GO" id="GO:0004252">
    <property type="term" value="F:serine-type endopeptidase activity"/>
    <property type="evidence" value="ECO:0007669"/>
    <property type="project" value="InterPro"/>
</dbReference>
<dbReference type="InterPro" id="IPR028301">
    <property type="entry name" value="V8_his_AS"/>
</dbReference>
<accession>A0A5S9C3T2</accession>
<keyword evidence="2 8" id="KW-0645">Protease</keyword>